<gene>
    <name evidence="1" type="ORF">VroAM7_16090</name>
</gene>
<dbReference type="Proteomes" id="UP000315115">
    <property type="component" value="Chromosome 1"/>
</dbReference>
<evidence type="ECO:0000313" key="2">
    <source>
        <dbReference type="Proteomes" id="UP000315115"/>
    </source>
</evidence>
<protein>
    <submittedName>
        <fullName evidence="1">Uncharacterized protein</fullName>
    </submittedName>
</protein>
<name>A0A510I968_9VIBR</name>
<evidence type="ECO:0000313" key="1">
    <source>
        <dbReference type="EMBL" id="BBL88956.1"/>
    </source>
</evidence>
<proteinExistence type="predicted"/>
<sequence>MDFGDGIALVALGLSGYATWRTIQFNKRQDSLVETQNKLNKLLLAKETEEVLDDRKADLGASIIKLGNHKYRLKIWNKGNAEAKNVTVEFPDGNELVPESELQSKLPYESLEKHASIELLAAVHMQTPSKHKLKLGWSDEHRNKNEKIVYPTL</sequence>
<organism evidence="1 2">
    <name type="scientific">Vibrio rotiferianus</name>
    <dbReference type="NCBI Taxonomy" id="190895"/>
    <lineage>
        <taxon>Bacteria</taxon>
        <taxon>Pseudomonadati</taxon>
        <taxon>Pseudomonadota</taxon>
        <taxon>Gammaproteobacteria</taxon>
        <taxon>Vibrionales</taxon>
        <taxon>Vibrionaceae</taxon>
        <taxon>Vibrio</taxon>
    </lineage>
</organism>
<reference evidence="2" key="1">
    <citation type="submission" date="2019-07" db="EMBL/GenBank/DDBJ databases">
        <title>Complete Genome Sequences of Vibrion rotiferianus strain AM7.</title>
        <authorList>
            <person name="Miyazaki K."/>
            <person name="Wiseschart A."/>
            <person name="Pootanakit K."/>
            <person name="Ishimori K."/>
            <person name="Kitahara K."/>
        </authorList>
    </citation>
    <scope>NUCLEOTIDE SEQUENCE [LARGE SCALE GENOMIC DNA]</scope>
    <source>
        <strain evidence="2">AM7</strain>
    </source>
</reference>
<dbReference type="RefSeq" id="WP_143692546.1">
    <property type="nucleotide sequence ID" value="NZ_AP019798.1"/>
</dbReference>
<accession>A0A510I968</accession>
<dbReference type="EMBL" id="AP019798">
    <property type="protein sequence ID" value="BBL88956.1"/>
    <property type="molecule type" value="Genomic_DNA"/>
</dbReference>
<dbReference type="AlphaFoldDB" id="A0A510I968"/>